<evidence type="ECO:0000313" key="1">
    <source>
        <dbReference type="EMBL" id="MDQ0352471.1"/>
    </source>
</evidence>
<gene>
    <name evidence="1" type="ORF">J2R98_002315</name>
</gene>
<comment type="caution">
    <text evidence="1">The sequence shown here is derived from an EMBL/GenBank/DDBJ whole genome shotgun (WGS) entry which is preliminary data.</text>
</comment>
<protein>
    <submittedName>
        <fullName evidence="1">Uncharacterized protein</fullName>
    </submittedName>
</protein>
<dbReference type="EMBL" id="JAUSUP010000008">
    <property type="protein sequence ID" value="MDQ0352471.1"/>
    <property type="molecule type" value="Genomic_DNA"/>
</dbReference>
<keyword evidence="2" id="KW-1185">Reference proteome</keyword>
<sequence length="46" mass="5594">MNEWRIVSEVGYTFEFESERHGSTVIRIIARNEQEAWKKLKRIVKE</sequence>
<accession>A0ABU0DVM0</accession>
<reference evidence="1 2" key="1">
    <citation type="submission" date="2023-07" db="EMBL/GenBank/DDBJ databases">
        <title>Genomic Encyclopedia of Type Strains, Phase IV (KMG-IV): sequencing the most valuable type-strain genomes for metagenomic binning, comparative biology and taxonomic classification.</title>
        <authorList>
            <person name="Goeker M."/>
        </authorList>
    </citation>
    <scope>NUCLEOTIDE SEQUENCE [LARGE SCALE GENOMIC DNA]</scope>
    <source>
        <strain evidence="1 2">DSM 15448</strain>
    </source>
</reference>
<name>A0ABU0DVM0_9BACI</name>
<proteinExistence type="predicted"/>
<organism evidence="1 2">
    <name type="scientific">Alkalibacillus filiformis</name>
    <dbReference type="NCBI Taxonomy" id="200990"/>
    <lineage>
        <taxon>Bacteria</taxon>
        <taxon>Bacillati</taxon>
        <taxon>Bacillota</taxon>
        <taxon>Bacilli</taxon>
        <taxon>Bacillales</taxon>
        <taxon>Bacillaceae</taxon>
        <taxon>Alkalibacillus</taxon>
    </lineage>
</organism>
<evidence type="ECO:0000313" key="2">
    <source>
        <dbReference type="Proteomes" id="UP001236723"/>
    </source>
</evidence>
<dbReference type="Proteomes" id="UP001236723">
    <property type="component" value="Unassembled WGS sequence"/>
</dbReference>